<feature type="compositionally biased region" description="Polar residues" evidence="1">
    <location>
        <begin position="295"/>
        <end position="306"/>
    </location>
</feature>
<keyword evidence="2" id="KW-0812">Transmembrane</keyword>
<protein>
    <submittedName>
        <fullName evidence="3">(salmon louse) hypothetical protein</fullName>
    </submittedName>
</protein>
<accession>A0A7R8H6M6</accession>
<dbReference type="AlphaFoldDB" id="A0A7R8H6M6"/>
<evidence type="ECO:0000256" key="2">
    <source>
        <dbReference type="SAM" id="Phobius"/>
    </source>
</evidence>
<feature type="region of interest" description="Disordered" evidence="1">
    <location>
        <begin position="295"/>
        <end position="317"/>
    </location>
</feature>
<feature type="compositionally biased region" description="Low complexity" evidence="1">
    <location>
        <begin position="151"/>
        <end position="164"/>
    </location>
</feature>
<feature type="compositionally biased region" description="Polar residues" evidence="1">
    <location>
        <begin position="190"/>
        <end position="205"/>
    </location>
</feature>
<keyword evidence="4" id="KW-1185">Reference proteome</keyword>
<feature type="region of interest" description="Disordered" evidence="1">
    <location>
        <begin position="185"/>
        <end position="229"/>
    </location>
</feature>
<evidence type="ECO:0000313" key="4">
    <source>
        <dbReference type="Proteomes" id="UP000675881"/>
    </source>
</evidence>
<feature type="compositionally biased region" description="Low complexity" evidence="1">
    <location>
        <begin position="217"/>
        <end position="229"/>
    </location>
</feature>
<proteinExistence type="predicted"/>
<sequence length="317" mass="35465">MCTNFRLNDWGLVREEEIRKMGGDPGVDLVTLIIIVVMVCVATFSCTIFGRFCFDKYCRSQRIRGKVCPHGGAPDLPCGICARLAVDLEYFPSWRPYHPSMYPNVAPSNLNYAALLAAERHNTYLQTIGHHNIQNGSPGPTDLMESQKELPGPNNNSSPSVPLPMNEDKRHQILNFLMTCPLLSQKKKNPNSPLQTSQTSSFGSFRQRRSNSFHQTSVQNENSNNHNISSITAKSCRSIPIPGIKKIFTRHVGSSDLTKSPRSEEPMIRPSPIRRRIYQSPGIKTSPAMMKNHSAISANSSLTAHTTIEMESEKRNR</sequence>
<reference evidence="3" key="1">
    <citation type="submission" date="2021-02" db="EMBL/GenBank/DDBJ databases">
        <authorList>
            <person name="Bekaert M."/>
        </authorList>
    </citation>
    <scope>NUCLEOTIDE SEQUENCE</scope>
    <source>
        <strain evidence="3">IoA-00</strain>
    </source>
</reference>
<evidence type="ECO:0000256" key="1">
    <source>
        <dbReference type="SAM" id="MobiDB-lite"/>
    </source>
</evidence>
<keyword evidence="2" id="KW-0472">Membrane</keyword>
<feature type="transmembrane region" description="Helical" evidence="2">
    <location>
        <begin position="29"/>
        <end position="54"/>
    </location>
</feature>
<keyword evidence="2" id="KW-1133">Transmembrane helix</keyword>
<feature type="region of interest" description="Disordered" evidence="1">
    <location>
        <begin position="130"/>
        <end position="166"/>
    </location>
</feature>
<feature type="region of interest" description="Disordered" evidence="1">
    <location>
        <begin position="252"/>
        <end position="276"/>
    </location>
</feature>
<dbReference type="EMBL" id="HG994582">
    <property type="protein sequence ID" value="CAF2902168.1"/>
    <property type="molecule type" value="Genomic_DNA"/>
</dbReference>
<gene>
    <name evidence="3" type="ORF">LSAA_7230</name>
</gene>
<dbReference type="Proteomes" id="UP000675881">
    <property type="component" value="Chromosome 3"/>
</dbReference>
<name>A0A7R8H6M6_LEPSM</name>
<organism evidence="3 4">
    <name type="scientific">Lepeophtheirus salmonis</name>
    <name type="common">Salmon louse</name>
    <name type="synonym">Caligus salmonis</name>
    <dbReference type="NCBI Taxonomy" id="72036"/>
    <lineage>
        <taxon>Eukaryota</taxon>
        <taxon>Metazoa</taxon>
        <taxon>Ecdysozoa</taxon>
        <taxon>Arthropoda</taxon>
        <taxon>Crustacea</taxon>
        <taxon>Multicrustacea</taxon>
        <taxon>Hexanauplia</taxon>
        <taxon>Copepoda</taxon>
        <taxon>Siphonostomatoida</taxon>
        <taxon>Caligidae</taxon>
        <taxon>Lepeophtheirus</taxon>
    </lineage>
</organism>
<evidence type="ECO:0000313" key="3">
    <source>
        <dbReference type="EMBL" id="CAF2902168.1"/>
    </source>
</evidence>